<dbReference type="Proteomes" id="UP000596661">
    <property type="component" value="Chromosome 9"/>
</dbReference>
<reference evidence="5" key="3">
    <citation type="submission" date="2021-03" db="UniProtKB">
        <authorList>
            <consortium name="EnsemblPlants"/>
        </authorList>
    </citation>
    <scope>IDENTIFICATION</scope>
</reference>
<dbReference type="InterPro" id="IPR004873">
    <property type="entry name" value="BURP_dom"/>
</dbReference>
<keyword evidence="2" id="KW-0732">Signal</keyword>
<dbReference type="PANTHER" id="PTHR31236">
    <property type="entry name" value="BURP DOMAIN PROTEIN USPL1-LIKE"/>
    <property type="match status" value="1"/>
</dbReference>
<name>A0A7J6H355_CANSA</name>
<feature type="chain" id="PRO_5044658924" description="BURP domain-containing protein" evidence="2">
    <location>
        <begin position="23"/>
        <end position="388"/>
    </location>
</feature>
<evidence type="ECO:0000313" key="5">
    <source>
        <dbReference type="EnsemblPlants" id="cds.novel_model_6560_5bd9a17a"/>
    </source>
</evidence>
<dbReference type="InterPro" id="IPR044816">
    <property type="entry name" value="BURP"/>
</dbReference>
<accession>A0A803R932</accession>
<dbReference type="GeneID" id="115697240"/>
<evidence type="ECO:0000256" key="2">
    <source>
        <dbReference type="SAM" id="SignalP"/>
    </source>
</evidence>
<dbReference type="PANTHER" id="PTHR31236:SF2">
    <property type="entry name" value="BURP DOMAIN PROTEIN RD22"/>
    <property type="match status" value="1"/>
</dbReference>
<feature type="domain" description="BURP" evidence="3">
    <location>
        <begin position="169"/>
        <end position="388"/>
    </location>
</feature>
<dbReference type="EMBL" id="UZAU01000742">
    <property type="status" value="NOT_ANNOTATED_CDS"/>
    <property type="molecule type" value="Genomic_DNA"/>
</dbReference>
<dbReference type="OrthoDB" id="654134at2759"/>
<evidence type="ECO:0000259" key="3">
    <source>
        <dbReference type="PROSITE" id="PS51277"/>
    </source>
</evidence>
<dbReference type="Pfam" id="PF03181">
    <property type="entry name" value="BURP"/>
    <property type="match status" value="1"/>
</dbReference>
<evidence type="ECO:0000313" key="4">
    <source>
        <dbReference type="EMBL" id="KAF4388849.1"/>
    </source>
</evidence>
<gene>
    <name evidence="5" type="primary">LOC115697240</name>
    <name evidence="4" type="ORF">F8388_019028</name>
</gene>
<reference evidence="4 6" key="2">
    <citation type="journal article" date="2020" name="bioRxiv">
        <title>Sequence and annotation of 42 cannabis genomes reveals extensive copy number variation in cannabinoid synthesis and pathogen resistance genes.</title>
        <authorList>
            <person name="Mckernan K.J."/>
            <person name="Helbert Y."/>
            <person name="Kane L.T."/>
            <person name="Ebling H."/>
            <person name="Zhang L."/>
            <person name="Liu B."/>
            <person name="Eaton Z."/>
            <person name="Mclaughlin S."/>
            <person name="Kingan S."/>
            <person name="Baybayan P."/>
            <person name="Concepcion G."/>
            <person name="Jordan M."/>
            <person name="Riva A."/>
            <person name="Barbazuk W."/>
            <person name="Harkins T."/>
        </authorList>
    </citation>
    <scope>NUCLEOTIDE SEQUENCE [LARGE SCALE GENOMIC DNA]</scope>
    <source>
        <strain evidence="6">cv. Jamaican Lion 4</strain>
        <strain evidence="4">Mother</strain>
        <tissue evidence="4">Leaf</tissue>
    </source>
</reference>
<dbReference type="Proteomes" id="UP000525078">
    <property type="component" value="Unassembled WGS sequence"/>
</dbReference>
<dbReference type="OMA" id="NVAPFIY"/>
<accession>A0A7J6H355</accession>
<reference evidence="5 7" key="1">
    <citation type="submission" date="2018-11" db="EMBL/GenBank/DDBJ databases">
        <authorList>
            <person name="Grassa J C."/>
        </authorList>
    </citation>
    <scope>NUCLEOTIDE SEQUENCE [LARGE SCALE GENOMIC DNA]</scope>
</reference>
<evidence type="ECO:0000256" key="1">
    <source>
        <dbReference type="SAM" id="MobiDB-lite"/>
    </source>
</evidence>
<sequence length="388" mass="41766">MEFHYFPYILAFVTLTFAVSHAVQSPELYWKSVLPNTQMPKAVTDILQLDITEDKSTSVSVGKGTGVGVSTGNHGKGTNVGVGKGGVSVNTGKPGKGTNVGVGKGGVSVNTGKHGKGTKVGVGKGGVSVSTGHKGKPVYVGVGKGKNPFIYNYAASETQLHDNPNVALFFLEKDIRPGTEMNLNFFKTITSKQATFLPRQVAQSIPFSSRKIPEILNKLSVKPQSTEAEMVKETIKECEDQSSIKGEDKYCATSLESMIDFTTSKLGKKLQSISTEVEKESDVGMEKYTITKVEKKKSSAGGGDKTVVCHKQNYPFAVFYCHASQATEAYMVTLESANGTKAKAVAACHKDTSAWNPKHLAFQVLKVKPGVIPVCHFLPQDHIVWIQN</sequence>
<dbReference type="Gramene" id="novel_model_6560_5bd9a17a">
    <property type="protein sequence ID" value="cds.novel_model_6560_5bd9a17a"/>
    <property type="gene ID" value="novel_gene_3456_5bd9a17a"/>
</dbReference>
<dbReference type="PROSITE" id="PS51277">
    <property type="entry name" value="BURP"/>
    <property type="match status" value="1"/>
</dbReference>
<dbReference type="RefSeq" id="XP_030480026.1">
    <property type="nucleotide sequence ID" value="XM_030624166.2"/>
</dbReference>
<dbReference type="EnsemblPlants" id="novel_model_6560_5bd9a17a">
    <property type="protein sequence ID" value="cds.novel_model_6560_5bd9a17a"/>
    <property type="gene ID" value="novel_gene_3456_5bd9a17a"/>
</dbReference>
<evidence type="ECO:0000313" key="7">
    <source>
        <dbReference type="Proteomes" id="UP000596661"/>
    </source>
</evidence>
<organism evidence="4 6">
    <name type="scientific">Cannabis sativa</name>
    <name type="common">Hemp</name>
    <name type="synonym">Marijuana</name>
    <dbReference type="NCBI Taxonomy" id="3483"/>
    <lineage>
        <taxon>Eukaryota</taxon>
        <taxon>Viridiplantae</taxon>
        <taxon>Streptophyta</taxon>
        <taxon>Embryophyta</taxon>
        <taxon>Tracheophyta</taxon>
        <taxon>Spermatophyta</taxon>
        <taxon>Magnoliopsida</taxon>
        <taxon>eudicotyledons</taxon>
        <taxon>Gunneridae</taxon>
        <taxon>Pentapetalae</taxon>
        <taxon>rosids</taxon>
        <taxon>fabids</taxon>
        <taxon>Rosales</taxon>
        <taxon>Cannabaceae</taxon>
        <taxon>Cannabis</taxon>
    </lineage>
</organism>
<keyword evidence="7" id="KW-1185">Reference proteome</keyword>
<feature type="signal peptide" evidence="2">
    <location>
        <begin position="1"/>
        <end position="22"/>
    </location>
</feature>
<proteinExistence type="predicted"/>
<feature type="region of interest" description="Disordered" evidence="1">
    <location>
        <begin position="60"/>
        <end position="126"/>
    </location>
</feature>
<dbReference type="AlphaFoldDB" id="A0A7J6H355"/>
<protein>
    <recommendedName>
        <fullName evidence="3">BURP domain-containing protein</fullName>
    </recommendedName>
</protein>
<feature type="compositionally biased region" description="Gly residues" evidence="1">
    <location>
        <begin position="94"/>
        <end position="106"/>
    </location>
</feature>
<dbReference type="EMBL" id="JAATIP010000033">
    <property type="protein sequence ID" value="KAF4388849.1"/>
    <property type="molecule type" value="Genomic_DNA"/>
</dbReference>
<dbReference type="SMART" id="SM01045">
    <property type="entry name" value="BURP"/>
    <property type="match status" value="1"/>
</dbReference>
<evidence type="ECO:0000313" key="6">
    <source>
        <dbReference type="Proteomes" id="UP000525078"/>
    </source>
</evidence>
<feature type="compositionally biased region" description="Gly residues" evidence="1">
    <location>
        <begin position="63"/>
        <end position="86"/>
    </location>
</feature>